<dbReference type="AlphaFoldDB" id="J4UFB9"/>
<dbReference type="InterPro" id="IPR050091">
    <property type="entry name" value="PKS_NRPS_Biosynth_Enz"/>
</dbReference>
<dbReference type="SUPFAM" id="SSF53098">
    <property type="entry name" value="Ribonuclease H-like"/>
    <property type="match status" value="1"/>
</dbReference>
<name>J4UFB9_BEAB2</name>
<dbReference type="InterPro" id="IPR014030">
    <property type="entry name" value="Ketoacyl_synth_N"/>
</dbReference>
<protein>
    <submittedName>
        <fullName evidence="5">Polyketide synthase</fullName>
    </submittedName>
</protein>
<feature type="domain" description="Ketosynthase family 3 (KS3)" evidence="4">
    <location>
        <begin position="381"/>
        <end position="726"/>
    </location>
</feature>
<dbReference type="Pfam" id="PF16073">
    <property type="entry name" value="SAT"/>
    <property type="match status" value="1"/>
</dbReference>
<dbReference type="GO" id="GO:0044550">
    <property type="term" value="P:secondary metabolite biosynthetic process"/>
    <property type="evidence" value="ECO:0007669"/>
    <property type="project" value="TreeGrafter"/>
</dbReference>
<evidence type="ECO:0000256" key="2">
    <source>
        <dbReference type="ARBA" id="ARBA00022553"/>
    </source>
</evidence>
<dbReference type="InterPro" id="IPR008906">
    <property type="entry name" value="HATC_C_dom"/>
</dbReference>
<dbReference type="GO" id="GO:0004312">
    <property type="term" value="F:fatty acid synthase activity"/>
    <property type="evidence" value="ECO:0007669"/>
    <property type="project" value="TreeGrafter"/>
</dbReference>
<dbReference type="GO" id="GO:0006633">
    <property type="term" value="P:fatty acid biosynthetic process"/>
    <property type="evidence" value="ECO:0007669"/>
    <property type="project" value="TreeGrafter"/>
</dbReference>
<dbReference type="InterPro" id="IPR001227">
    <property type="entry name" value="Ac_transferase_dom_sf"/>
</dbReference>
<dbReference type="PANTHER" id="PTHR43775:SF37">
    <property type="entry name" value="SI:DKEY-61P9.11"/>
    <property type="match status" value="1"/>
</dbReference>
<reference evidence="5 6" key="1">
    <citation type="journal article" date="2012" name="Sci. Rep.">
        <title>Genomic perspectives on the evolution of fungal entomopathogenicity in Beauveria bassiana.</title>
        <authorList>
            <person name="Xiao G."/>
            <person name="Ying S.H."/>
            <person name="Zheng P."/>
            <person name="Wang Z.L."/>
            <person name="Zhang S."/>
            <person name="Xie X.Q."/>
            <person name="Shang Y."/>
            <person name="St Leger R.J."/>
            <person name="Zhao G.P."/>
            <person name="Wang C."/>
            <person name="Feng M.G."/>
        </authorList>
    </citation>
    <scope>NUCLEOTIDE SEQUENCE [LARGE SCALE GENOMIC DNA]</scope>
    <source>
        <strain evidence="5 6">ARSEF 2860</strain>
    </source>
</reference>
<feature type="region of interest" description="Disordered" evidence="3">
    <location>
        <begin position="512"/>
        <end position="554"/>
    </location>
</feature>
<evidence type="ECO:0000259" key="4">
    <source>
        <dbReference type="PROSITE" id="PS52004"/>
    </source>
</evidence>
<dbReference type="InterPro" id="IPR032088">
    <property type="entry name" value="SAT"/>
</dbReference>
<dbReference type="PANTHER" id="PTHR43775">
    <property type="entry name" value="FATTY ACID SYNTHASE"/>
    <property type="match status" value="1"/>
</dbReference>
<proteinExistence type="predicted"/>
<dbReference type="InterPro" id="IPR012337">
    <property type="entry name" value="RNaseH-like_sf"/>
</dbReference>
<feature type="compositionally biased region" description="Basic and acidic residues" evidence="3">
    <location>
        <begin position="512"/>
        <end position="521"/>
    </location>
</feature>
<dbReference type="GeneID" id="19892837"/>
<sequence length="726" mass="78556">MNFLQANCRPYSDNYTTNSQESSHNVLAQLISRATAAVKNEIQSLPTGLLRLFSSFESLFEWADDSNLRTGPLCGAVDGVLLVLVQLALYINHIGDDFARHRNLKQAHLAALGVGLQSGAAVSMAPVVADMPLHGAEAIVLAFRMGIHVQSISSQLESQDASERLETWAYVVHNVDPGTVQAELDALHGSIPGPNTNKIFISAISETSVTISGPPSRLKSLFQKSKPFRDATSIALPVYGGLCHAPHIYGSHDIHAIVHNGVKELHAKLEQSSEPMNMLHSTSSGDPYHAANGVELFELVVAELLTKAIEWNKVITSLVSCVKFSSLASITLNCFGKSLPLHDLEETLKESLTDTKVSVRSLLSSLQDPTSRTSTSRGFKQAKLAIVGMSCRLPGGATDTEKFWEVLENGLDVSREIPPDRFDIDTHFDAEGKDMNKTMTRYGCFIDDPASFDAVFFNMSPREALAVDPQMRLMLVTSYEALERAGFIGNRTLSTRLAQKWLARPRTRFIDGRSHTAERGDQPLSGRVQKTPPCSTQARSQTHDPGGGGLSRRKGSVTQPYLLWHQMSIPAMSAELERLFSGMQVIFTDHRSRLGIESIETTKCLKPWLGKSSTAHLPDDSLDAFGLEAPAVGPQSAAGTSASVAVAVPVALAIGIVPVADSNFAVRAASDAWDFEAADSAVRVDTDTIPQPDDDVVVDTTSAIGLVCTFMELGGVSWREPELSLA</sequence>
<keyword evidence="1" id="KW-0596">Phosphopantetheine</keyword>
<evidence type="ECO:0000256" key="3">
    <source>
        <dbReference type="SAM" id="MobiDB-lite"/>
    </source>
</evidence>
<organism evidence="5 6">
    <name type="scientific">Beauveria bassiana (strain ARSEF 2860)</name>
    <name type="common">White muscardine disease fungus</name>
    <name type="synonym">Tritirachium shiotae</name>
    <dbReference type="NCBI Taxonomy" id="655819"/>
    <lineage>
        <taxon>Eukaryota</taxon>
        <taxon>Fungi</taxon>
        <taxon>Dikarya</taxon>
        <taxon>Ascomycota</taxon>
        <taxon>Pezizomycotina</taxon>
        <taxon>Sordariomycetes</taxon>
        <taxon>Hypocreomycetidae</taxon>
        <taxon>Hypocreales</taxon>
        <taxon>Cordycipitaceae</taxon>
        <taxon>Beauveria</taxon>
    </lineage>
</organism>
<dbReference type="InParanoid" id="J4UFB9"/>
<evidence type="ECO:0000313" key="5">
    <source>
        <dbReference type="EMBL" id="EJP61207.1"/>
    </source>
</evidence>
<evidence type="ECO:0000256" key="1">
    <source>
        <dbReference type="ARBA" id="ARBA00022450"/>
    </source>
</evidence>
<dbReference type="GO" id="GO:0046983">
    <property type="term" value="F:protein dimerization activity"/>
    <property type="evidence" value="ECO:0007669"/>
    <property type="project" value="InterPro"/>
</dbReference>
<dbReference type="PROSITE" id="PS52004">
    <property type="entry name" value="KS3_2"/>
    <property type="match status" value="1"/>
</dbReference>
<dbReference type="EMBL" id="JH725219">
    <property type="protein sequence ID" value="EJP61207.1"/>
    <property type="molecule type" value="Genomic_DNA"/>
</dbReference>
<dbReference type="RefSeq" id="XP_008603144.1">
    <property type="nucleotide sequence ID" value="XM_008604922.1"/>
</dbReference>
<dbReference type="Proteomes" id="UP000002762">
    <property type="component" value="Unassembled WGS sequence"/>
</dbReference>
<dbReference type="STRING" id="655819.J4UFB9"/>
<dbReference type="Gene3D" id="3.40.47.10">
    <property type="match status" value="1"/>
</dbReference>
<dbReference type="HOGENOM" id="CLU_381286_0_0_1"/>
<keyword evidence="2" id="KW-0597">Phosphoprotein</keyword>
<keyword evidence="6" id="KW-1185">Reference proteome</keyword>
<gene>
    <name evidence="5" type="ORF">BBA_09825</name>
</gene>
<dbReference type="InterPro" id="IPR016039">
    <property type="entry name" value="Thiolase-like"/>
</dbReference>
<accession>J4UFB9</accession>
<dbReference type="Pfam" id="PF05699">
    <property type="entry name" value="Dimer_Tnp_hAT"/>
    <property type="match status" value="1"/>
</dbReference>
<dbReference type="Gene3D" id="3.40.366.10">
    <property type="entry name" value="Malonyl-Coenzyme A Acyl Carrier Protein, domain 2"/>
    <property type="match status" value="1"/>
</dbReference>
<dbReference type="Pfam" id="PF00109">
    <property type="entry name" value="ketoacyl-synt"/>
    <property type="match status" value="1"/>
</dbReference>
<dbReference type="SMART" id="SM00825">
    <property type="entry name" value="PKS_KS"/>
    <property type="match status" value="1"/>
</dbReference>
<evidence type="ECO:0000313" key="6">
    <source>
        <dbReference type="Proteomes" id="UP000002762"/>
    </source>
</evidence>
<dbReference type="SUPFAM" id="SSF53901">
    <property type="entry name" value="Thiolase-like"/>
    <property type="match status" value="1"/>
</dbReference>
<dbReference type="InterPro" id="IPR020841">
    <property type="entry name" value="PKS_Beta-ketoAc_synthase_dom"/>
</dbReference>